<dbReference type="GO" id="GO:0006284">
    <property type="term" value="P:base-excision repair"/>
    <property type="evidence" value="ECO:0007669"/>
    <property type="project" value="TreeGrafter"/>
</dbReference>
<dbReference type="InterPro" id="IPR018246">
    <property type="entry name" value="AP_endonuc_F2_Zn_BS"/>
</dbReference>
<dbReference type="OrthoDB" id="9805666at2"/>
<feature type="binding site" evidence="8">
    <location>
        <position position="149"/>
    </location>
    <ligand>
        <name>Zn(2+)</name>
        <dbReference type="ChEBI" id="CHEBI:29105"/>
        <label>2</label>
    </ligand>
</feature>
<organism evidence="10 11">
    <name type="scientific">Natribacillus halophilus</name>
    <dbReference type="NCBI Taxonomy" id="549003"/>
    <lineage>
        <taxon>Bacteria</taxon>
        <taxon>Bacillati</taxon>
        <taxon>Bacillota</taxon>
        <taxon>Bacilli</taxon>
        <taxon>Bacillales</taxon>
        <taxon>Bacillaceae</taxon>
        <taxon>Natribacillus</taxon>
    </lineage>
</organism>
<feature type="binding site" evidence="8">
    <location>
        <position position="186"/>
    </location>
    <ligand>
        <name>Zn(2+)</name>
        <dbReference type="ChEBI" id="CHEBI:29105"/>
        <label>3</label>
    </ligand>
</feature>
<dbReference type="PROSITE" id="PS00731">
    <property type="entry name" value="AP_NUCLEASE_F2_3"/>
    <property type="match status" value="1"/>
</dbReference>
<reference evidence="10 11" key="1">
    <citation type="submission" date="2016-10" db="EMBL/GenBank/DDBJ databases">
        <authorList>
            <person name="de Groot N.N."/>
        </authorList>
    </citation>
    <scope>NUCLEOTIDE SEQUENCE [LARGE SCALE GENOMIC DNA]</scope>
    <source>
        <strain evidence="10 11">DSM 21771</strain>
    </source>
</reference>
<evidence type="ECO:0000256" key="4">
    <source>
        <dbReference type="ARBA" id="ARBA00022763"/>
    </source>
</evidence>
<comment type="cofactor">
    <cofactor evidence="8">
        <name>Zn(2+)</name>
        <dbReference type="ChEBI" id="CHEBI:29105"/>
    </cofactor>
    <text evidence="8">Binds 3 Zn(2+) ions.</text>
</comment>
<keyword evidence="2 8" id="KW-0540">Nuclease</keyword>
<dbReference type="EMBL" id="FNEN01000001">
    <property type="protein sequence ID" value="SDI33584.1"/>
    <property type="molecule type" value="Genomic_DNA"/>
</dbReference>
<dbReference type="GO" id="GO:0008081">
    <property type="term" value="F:phosphoric diester hydrolase activity"/>
    <property type="evidence" value="ECO:0007669"/>
    <property type="project" value="TreeGrafter"/>
</dbReference>
<feature type="binding site" evidence="8">
    <location>
        <position position="183"/>
    </location>
    <ligand>
        <name>Zn(2+)</name>
        <dbReference type="ChEBI" id="CHEBI:29105"/>
        <label>2</label>
    </ligand>
</feature>
<evidence type="ECO:0000256" key="2">
    <source>
        <dbReference type="ARBA" id="ARBA00022722"/>
    </source>
</evidence>
<dbReference type="Pfam" id="PF01261">
    <property type="entry name" value="AP_endonuc_2"/>
    <property type="match status" value="1"/>
</dbReference>
<dbReference type="NCBIfam" id="TIGR00587">
    <property type="entry name" value="nfo"/>
    <property type="match status" value="1"/>
</dbReference>
<dbReference type="RefSeq" id="WP_090395809.1">
    <property type="nucleotide sequence ID" value="NZ_FNEN01000001.1"/>
</dbReference>
<sequence>MSQTPRYLGSHVSMSGKKMLLASSEEATGYEATALMIYTGAPQNTRRKAIEDLNIEAGNAHMKENGIEKVVVHAPYIINIANTQKPETFDLGVRFLRSEIERTEAIGAPQIVLHPGSHVGEGVEKGIPKIIEGLNEVIDKDQNVQIALETMAGKGSECGRTFEELAQIIAGVTHNEKLSVCFDTCHTHDSGYDIINDLDGVLNSFDEIVGLDRLKVLHVNDSKNPQGARKDRHENIGFGHIGFDALNEVVHHEVMAELPKILETPYVGEDKKNKKPPYKHEIAMLRAETHDPELKDKLTGQA</sequence>
<dbReference type="PROSITE" id="PS51432">
    <property type="entry name" value="AP_NUCLEASE_F2_4"/>
    <property type="match status" value="1"/>
</dbReference>
<comment type="similarity">
    <text evidence="1 8">Belongs to the AP endonuclease 2 family.</text>
</comment>
<dbReference type="AlphaFoldDB" id="A0A1G8JQQ6"/>
<evidence type="ECO:0000256" key="5">
    <source>
        <dbReference type="ARBA" id="ARBA00022801"/>
    </source>
</evidence>
<dbReference type="InterPro" id="IPR036237">
    <property type="entry name" value="Xyl_isomerase-like_sf"/>
</dbReference>
<dbReference type="PROSITE" id="PS00729">
    <property type="entry name" value="AP_NUCLEASE_F2_1"/>
    <property type="match status" value="1"/>
</dbReference>
<feature type="binding site" evidence="8">
    <location>
        <position position="218"/>
    </location>
    <ligand>
        <name>Zn(2+)</name>
        <dbReference type="ChEBI" id="CHEBI:29105"/>
        <label>2</label>
    </ligand>
</feature>
<comment type="function">
    <text evidence="8">Endonuclease IV plays a role in DNA repair. It cleaves phosphodiester bonds at apurinic or apyrimidinic (AP) sites, generating a 3'-hydroxyl group and a 5'-terminal sugar phosphate.</text>
</comment>
<feature type="domain" description="Xylose isomerase-like TIM barrel" evidence="9">
    <location>
        <begin position="29"/>
        <end position="287"/>
    </location>
</feature>
<evidence type="ECO:0000256" key="1">
    <source>
        <dbReference type="ARBA" id="ARBA00005340"/>
    </source>
</evidence>
<keyword evidence="4 8" id="KW-0227">DNA damage</keyword>
<dbReference type="GO" id="GO:0003906">
    <property type="term" value="F:DNA-(apurinic or apyrimidinic site) endonuclease activity"/>
    <property type="evidence" value="ECO:0007669"/>
    <property type="project" value="TreeGrafter"/>
</dbReference>
<dbReference type="PROSITE" id="PS00730">
    <property type="entry name" value="AP_NUCLEASE_F2_2"/>
    <property type="match status" value="1"/>
</dbReference>
<dbReference type="GO" id="GO:0003677">
    <property type="term" value="F:DNA binding"/>
    <property type="evidence" value="ECO:0007669"/>
    <property type="project" value="InterPro"/>
</dbReference>
<dbReference type="SUPFAM" id="SSF51658">
    <property type="entry name" value="Xylose isomerase-like"/>
    <property type="match status" value="1"/>
</dbReference>
<evidence type="ECO:0000259" key="9">
    <source>
        <dbReference type="Pfam" id="PF01261"/>
    </source>
</evidence>
<dbReference type="FunFam" id="3.20.20.150:FF:000001">
    <property type="entry name" value="Probable endonuclease 4"/>
    <property type="match status" value="1"/>
</dbReference>
<evidence type="ECO:0000313" key="11">
    <source>
        <dbReference type="Proteomes" id="UP000198853"/>
    </source>
</evidence>
<dbReference type="Gene3D" id="3.20.20.150">
    <property type="entry name" value="Divalent-metal-dependent TIM barrel enzymes"/>
    <property type="match status" value="1"/>
</dbReference>
<feature type="binding site" evidence="8">
    <location>
        <position position="149"/>
    </location>
    <ligand>
        <name>Zn(2+)</name>
        <dbReference type="ChEBI" id="CHEBI:29105"/>
        <label>1</label>
    </ligand>
</feature>
<dbReference type="HAMAP" id="MF_00152">
    <property type="entry name" value="Nfo"/>
    <property type="match status" value="1"/>
</dbReference>
<dbReference type="InterPro" id="IPR001719">
    <property type="entry name" value="AP_endonuc_2"/>
</dbReference>
<dbReference type="CDD" id="cd00019">
    <property type="entry name" value="AP2Ec"/>
    <property type="match status" value="1"/>
</dbReference>
<evidence type="ECO:0000256" key="3">
    <source>
        <dbReference type="ARBA" id="ARBA00022723"/>
    </source>
</evidence>
<name>A0A1G8JQQ6_9BACI</name>
<proteinExistence type="inferred from homology"/>
<feature type="binding site" evidence="8">
    <location>
        <position position="73"/>
    </location>
    <ligand>
        <name>Zn(2+)</name>
        <dbReference type="ChEBI" id="CHEBI:29105"/>
        <label>1</label>
    </ligand>
</feature>
<dbReference type="GO" id="GO:0008833">
    <property type="term" value="F:deoxyribonuclease IV (phage-T4-induced) activity"/>
    <property type="evidence" value="ECO:0007669"/>
    <property type="project" value="UniProtKB-UniRule"/>
</dbReference>
<evidence type="ECO:0000256" key="7">
    <source>
        <dbReference type="ARBA" id="ARBA00023204"/>
    </source>
</evidence>
<evidence type="ECO:0000313" key="10">
    <source>
        <dbReference type="EMBL" id="SDI33584.1"/>
    </source>
</evidence>
<keyword evidence="11" id="KW-1185">Reference proteome</keyword>
<dbReference type="Proteomes" id="UP000198853">
    <property type="component" value="Unassembled WGS sequence"/>
</dbReference>
<keyword evidence="8 10" id="KW-0255">Endonuclease</keyword>
<keyword evidence="6 8" id="KW-0862">Zinc</keyword>
<dbReference type="GO" id="GO:0008270">
    <property type="term" value="F:zinc ion binding"/>
    <property type="evidence" value="ECO:0007669"/>
    <property type="project" value="UniProtKB-UniRule"/>
</dbReference>
<feature type="binding site" evidence="8">
    <location>
        <position position="231"/>
    </location>
    <ligand>
        <name>Zn(2+)</name>
        <dbReference type="ChEBI" id="CHEBI:29105"/>
        <label>3</label>
    </ligand>
</feature>
<feature type="binding site" evidence="8">
    <location>
        <position position="233"/>
    </location>
    <ligand>
        <name>Zn(2+)</name>
        <dbReference type="ChEBI" id="CHEBI:29105"/>
        <label>3</label>
    </ligand>
</feature>
<comment type="catalytic activity">
    <reaction evidence="8">
        <text>Endonucleolytic cleavage to 5'-phosphooligonucleotide end-products.</text>
        <dbReference type="EC" id="3.1.21.2"/>
    </reaction>
</comment>
<dbReference type="InterPro" id="IPR013022">
    <property type="entry name" value="Xyl_isomerase-like_TIM-brl"/>
</dbReference>
<gene>
    <name evidence="8" type="primary">nfo</name>
    <name evidence="10" type="ORF">SAMN04488123_101351</name>
</gene>
<dbReference type="PANTHER" id="PTHR21445:SF0">
    <property type="entry name" value="APURINIC-APYRIMIDINIC ENDONUCLEASE"/>
    <property type="match status" value="1"/>
</dbReference>
<feature type="binding site" evidence="8">
    <location>
        <position position="263"/>
    </location>
    <ligand>
        <name>Zn(2+)</name>
        <dbReference type="ChEBI" id="CHEBI:29105"/>
        <label>2</label>
    </ligand>
</feature>
<protein>
    <recommendedName>
        <fullName evidence="8">Probable endonuclease 4</fullName>
        <ecNumber evidence="8">3.1.21.2</ecNumber>
    </recommendedName>
    <alternativeName>
        <fullName evidence="8">Endodeoxyribonuclease IV</fullName>
    </alternativeName>
    <alternativeName>
        <fullName evidence="8">Endonuclease IV</fullName>
    </alternativeName>
</protein>
<keyword evidence="3 8" id="KW-0479">Metal-binding</keyword>
<dbReference type="SMART" id="SM00518">
    <property type="entry name" value="AP2Ec"/>
    <property type="match status" value="1"/>
</dbReference>
<dbReference type="EC" id="3.1.21.2" evidence="8"/>
<keyword evidence="5 8" id="KW-0378">Hydrolase</keyword>
<evidence type="ECO:0000256" key="6">
    <source>
        <dbReference type="ARBA" id="ARBA00022833"/>
    </source>
</evidence>
<dbReference type="NCBIfam" id="NF002196">
    <property type="entry name" value="PRK01060.1-1"/>
    <property type="match status" value="1"/>
</dbReference>
<evidence type="ECO:0000256" key="8">
    <source>
        <dbReference type="HAMAP-Rule" id="MF_00152"/>
    </source>
</evidence>
<dbReference type="PANTHER" id="PTHR21445">
    <property type="entry name" value="ENDONUCLEASE IV ENDODEOXYRIBONUCLEASE IV"/>
    <property type="match status" value="1"/>
</dbReference>
<feature type="binding site" evidence="8">
    <location>
        <position position="114"/>
    </location>
    <ligand>
        <name>Zn(2+)</name>
        <dbReference type="ChEBI" id="CHEBI:29105"/>
        <label>1</label>
    </ligand>
</feature>
<keyword evidence="7 8" id="KW-0234">DNA repair</keyword>
<accession>A0A1G8JQQ6</accession>